<evidence type="ECO:0000313" key="2">
    <source>
        <dbReference type="EMBL" id="RDY03992.1"/>
    </source>
</evidence>
<organism evidence="2 3">
    <name type="scientific">Mucuna pruriens</name>
    <name type="common">Velvet bean</name>
    <name type="synonym">Dolichos pruriens</name>
    <dbReference type="NCBI Taxonomy" id="157652"/>
    <lineage>
        <taxon>Eukaryota</taxon>
        <taxon>Viridiplantae</taxon>
        <taxon>Streptophyta</taxon>
        <taxon>Embryophyta</taxon>
        <taxon>Tracheophyta</taxon>
        <taxon>Spermatophyta</taxon>
        <taxon>Magnoliopsida</taxon>
        <taxon>eudicotyledons</taxon>
        <taxon>Gunneridae</taxon>
        <taxon>Pentapetalae</taxon>
        <taxon>rosids</taxon>
        <taxon>fabids</taxon>
        <taxon>Fabales</taxon>
        <taxon>Fabaceae</taxon>
        <taxon>Papilionoideae</taxon>
        <taxon>50 kb inversion clade</taxon>
        <taxon>NPAAA clade</taxon>
        <taxon>indigoferoid/millettioid clade</taxon>
        <taxon>Phaseoleae</taxon>
        <taxon>Mucuna</taxon>
    </lineage>
</organism>
<dbReference type="AlphaFoldDB" id="A0A371HMR8"/>
<proteinExistence type="predicted"/>
<comment type="caution">
    <text evidence="2">The sequence shown here is derived from an EMBL/GenBank/DDBJ whole genome shotgun (WGS) entry which is preliminary data.</text>
</comment>
<evidence type="ECO:0000256" key="1">
    <source>
        <dbReference type="SAM" id="MobiDB-lite"/>
    </source>
</evidence>
<feature type="region of interest" description="Disordered" evidence="1">
    <location>
        <begin position="143"/>
        <end position="220"/>
    </location>
</feature>
<evidence type="ECO:0000313" key="3">
    <source>
        <dbReference type="Proteomes" id="UP000257109"/>
    </source>
</evidence>
<dbReference type="Proteomes" id="UP000257109">
    <property type="component" value="Unassembled WGS sequence"/>
</dbReference>
<name>A0A371HMR8_MUCPR</name>
<sequence length="294" mass="33551">MTRVLEPQARKEDKEKIDTIALQGPMTRVSGSRVASSGIQSILPHIGTIIKWFMKLSPWKWLHQAHDTSDAYMEGETPALEGPITRERLKRIQEEVLYTCENFLSILGLPKKSLIQSSIHGACVLLGVLGGFGEHISEVVKDGKAKDKGSGGGNYSDHNRSSQSSREERCERYERNKREERHERRDRREKDRMDELDMSKSKLESQEKSSQPRSKSSRLDEFVPARRVPLQVNSVFACRLGVQQKHLSIPHFPRNCKLEVYIDWGLKVEQIEMGKVGELTFLGLCLDLVDFYDG</sequence>
<accession>A0A371HMR8</accession>
<reference evidence="2" key="1">
    <citation type="submission" date="2018-05" db="EMBL/GenBank/DDBJ databases">
        <title>Draft genome of Mucuna pruriens seed.</title>
        <authorList>
            <person name="Nnadi N.E."/>
            <person name="Vos R."/>
            <person name="Hasami M.H."/>
            <person name="Devisetty U.K."/>
            <person name="Aguiy J.C."/>
        </authorList>
    </citation>
    <scope>NUCLEOTIDE SEQUENCE [LARGE SCALE GENOMIC DNA]</scope>
    <source>
        <strain evidence="2">JCA_2017</strain>
    </source>
</reference>
<feature type="non-terminal residue" evidence="2">
    <location>
        <position position="1"/>
    </location>
</feature>
<gene>
    <name evidence="2" type="ORF">CR513_12353</name>
</gene>
<protein>
    <submittedName>
        <fullName evidence="2">Uncharacterized protein</fullName>
    </submittedName>
</protein>
<feature type="compositionally biased region" description="Basic and acidic residues" evidence="1">
    <location>
        <begin position="157"/>
        <end position="207"/>
    </location>
</feature>
<dbReference type="EMBL" id="QJKJ01002164">
    <property type="protein sequence ID" value="RDY03992.1"/>
    <property type="molecule type" value="Genomic_DNA"/>
</dbReference>
<keyword evidence="3" id="KW-1185">Reference proteome</keyword>